<evidence type="ECO:0000256" key="9">
    <source>
        <dbReference type="ARBA" id="ARBA00012523"/>
    </source>
</evidence>
<comment type="catalytic activity">
    <reaction evidence="2">
        <text>adenosylcob(III)inamide phosphate + GTP + H(+) = adenosylcob(III)inamide-GDP + diphosphate</text>
        <dbReference type="Rhea" id="RHEA:22712"/>
        <dbReference type="ChEBI" id="CHEBI:15378"/>
        <dbReference type="ChEBI" id="CHEBI:33019"/>
        <dbReference type="ChEBI" id="CHEBI:37565"/>
        <dbReference type="ChEBI" id="CHEBI:58502"/>
        <dbReference type="ChEBI" id="CHEBI:60487"/>
        <dbReference type="EC" id="2.7.7.62"/>
    </reaction>
</comment>
<dbReference type="AlphaFoldDB" id="A0A5S4ZYK5"/>
<evidence type="ECO:0000313" key="20">
    <source>
        <dbReference type="EMBL" id="TYO97846.1"/>
    </source>
</evidence>
<dbReference type="GO" id="GO:0008820">
    <property type="term" value="F:cobinamide phosphate guanylyltransferase activity"/>
    <property type="evidence" value="ECO:0007669"/>
    <property type="project" value="UniProtKB-EC"/>
</dbReference>
<keyword evidence="11 20" id="KW-0808">Transferase</keyword>
<dbReference type="PANTHER" id="PTHR34848:SF1">
    <property type="entry name" value="BIFUNCTIONAL ADENOSYLCOBALAMIN BIOSYNTHESIS PROTEIN COBU"/>
    <property type="match status" value="1"/>
</dbReference>
<feature type="binding site" evidence="19">
    <location>
        <begin position="52"/>
        <end position="55"/>
    </location>
    <ligand>
        <name>GTP</name>
        <dbReference type="ChEBI" id="CHEBI:37565"/>
    </ligand>
</feature>
<dbReference type="Proteomes" id="UP000323166">
    <property type="component" value="Unassembled WGS sequence"/>
</dbReference>
<keyword evidence="15 19" id="KW-0342">GTP-binding</keyword>
<keyword evidence="14" id="KW-0067">ATP-binding</keyword>
<comment type="function">
    <text evidence="4">Catalyzes ATP-dependent phosphorylation of adenosylcobinamide and addition of GMP to adenosylcobinamide phosphate.</text>
</comment>
<evidence type="ECO:0000313" key="21">
    <source>
        <dbReference type="Proteomes" id="UP000323166"/>
    </source>
</evidence>
<proteinExistence type="inferred from homology"/>
<dbReference type="RefSeq" id="WP_166510206.1">
    <property type="nucleotide sequence ID" value="NZ_VNHM01000001.1"/>
</dbReference>
<accession>A0A5S4ZYK5</accession>
<gene>
    <name evidence="20" type="ORF">LX24_00129</name>
</gene>
<evidence type="ECO:0000256" key="12">
    <source>
        <dbReference type="ARBA" id="ARBA00022741"/>
    </source>
</evidence>
<dbReference type="InterPro" id="IPR003203">
    <property type="entry name" value="CobU/CobP"/>
</dbReference>
<dbReference type="NCBIfam" id="NF004469">
    <property type="entry name" value="PRK05800.1"/>
    <property type="match status" value="1"/>
</dbReference>
<comment type="caution">
    <text evidence="20">The sequence shown here is derived from an EMBL/GenBank/DDBJ whole genome shotgun (WGS) entry which is preliminary data.</text>
</comment>
<comment type="catalytic activity">
    <reaction evidence="1">
        <text>adenosylcob(III)inamide + ATP = adenosylcob(III)inamide phosphate + ADP + H(+)</text>
        <dbReference type="Rhea" id="RHEA:15769"/>
        <dbReference type="ChEBI" id="CHEBI:2480"/>
        <dbReference type="ChEBI" id="CHEBI:15378"/>
        <dbReference type="ChEBI" id="CHEBI:30616"/>
        <dbReference type="ChEBI" id="CHEBI:58502"/>
        <dbReference type="ChEBI" id="CHEBI:456216"/>
        <dbReference type="EC" id="2.7.1.156"/>
    </reaction>
</comment>
<dbReference type="Pfam" id="PF02283">
    <property type="entry name" value="CobU"/>
    <property type="match status" value="1"/>
</dbReference>
<keyword evidence="13 20" id="KW-0418">Kinase</keyword>
<dbReference type="EMBL" id="VNHM01000001">
    <property type="protein sequence ID" value="TYO97846.1"/>
    <property type="molecule type" value="Genomic_DNA"/>
</dbReference>
<feature type="active site" description="GMP-histidine intermediate" evidence="18">
    <location>
        <position position="51"/>
    </location>
</feature>
<evidence type="ECO:0000256" key="6">
    <source>
        <dbReference type="ARBA" id="ARBA00005159"/>
    </source>
</evidence>
<evidence type="ECO:0000256" key="1">
    <source>
        <dbReference type="ARBA" id="ARBA00000312"/>
    </source>
</evidence>
<comment type="catalytic activity">
    <reaction evidence="3">
        <text>adenosylcob(III)inamide + GTP = adenosylcob(III)inamide phosphate + GDP + H(+)</text>
        <dbReference type="Rhea" id="RHEA:15765"/>
        <dbReference type="ChEBI" id="CHEBI:2480"/>
        <dbReference type="ChEBI" id="CHEBI:15378"/>
        <dbReference type="ChEBI" id="CHEBI:37565"/>
        <dbReference type="ChEBI" id="CHEBI:58189"/>
        <dbReference type="ChEBI" id="CHEBI:58502"/>
        <dbReference type="EC" id="2.7.1.156"/>
    </reaction>
</comment>
<dbReference type="SUPFAM" id="SSF52540">
    <property type="entry name" value="P-loop containing nucleoside triphosphate hydrolases"/>
    <property type="match status" value="1"/>
</dbReference>
<feature type="binding site" evidence="19">
    <location>
        <position position="63"/>
    </location>
    <ligand>
        <name>GTP</name>
        <dbReference type="ChEBI" id="CHEBI:37565"/>
    </ligand>
</feature>
<dbReference type="CDD" id="cd00544">
    <property type="entry name" value="CobU"/>
    <property type="match status" value="1"/>
</dbReference>
<feature type="binding site" evidence="19">
    <location>
        <begin position="35"/>
        <end position="37"/>
    </location>
    <ligand>
        <name>GTP</name>
        <dbReference type="ChEBI" id="CHEBI:37565"/>
    </ligand>
</feature>
<dbReference type="PIRSF" id="PIRSF006135">
    <property type="entry name" value="CobU"/>
    <property type="match status" value="1"/>
</dbReference>
<evidence type="ECO:0000256" key="4">
    <source>
        <dbReference type="ARBA" id="ARBA00003889"/>
    </source>
</evidence>
<dbReference type="EC" id="2.7.1.156" evidence="8"/>
<evidence type="ECO:0000256" key="14">
    <source>
        <dbReference type="ARBA" id="ARBA00022840"/>
    </source>
</evidence>
<comment type="similarity">
    <text evidence="7">Belongs to the CobU/CobP family.</text>
</comment>
<dbReference type="InterPro" id="IPR027417">
    <property type="entry name" value="P-loop_NTPase"/>
</dbReference>
<keyword evidence="10" id="KW-0169">Cobalamin biosynthesis</keyword>
<dbReference type="GO" id="GO:0005525">
    <property type="term" value="F:GTP binding"/>
    <property type="evidence" value="ECO:0007669"/>
    <property type="project" value="UniProtKB-KW"/>
</dbReference>
<dbReference type="UniPathway" id="UPA00148">
    <property type="reaction ID" value="UER00236"/>
</dbReference>
<evidence type="ECO:0000256" key="15">
    <source>
        <dbReference type="ARBA" id="ARBA00023134"/>
    </source>
</evidence>
<dbReference type="Gene3D" id="3.40.50.300">
    <property type="entry name" value="P-loop containing nucleotide triphosphate hydrolases"/>
    <property type="match status" value="1"/>
</dbReference>
<evidence type="ECO:0000256" key="18">
    <source>
        <dbReference type="PIRSR" id="PIRSR006135-1"/>
    </source>
</evidence>
<dbReference type="EC" id="2.7.7.62" evidence="9"/>
<evidence type="ECO:0000256" key="13">
    <source>
        <dbReference type="ARBA" id="ARBA00022777"/>
    </source>
</evidence>
<protein>
    <recommendedName>
        <fullName evidence="16">Adenosylcobinamide kinase</fullName>
        <ecNumber evidence="8">2.7.1.156</ecNumber>
        <ecNumber evidence="9">2.7.7.62</ecNumber>
    </recommendedName>
    <alternativeName>
        <fullName evidence="17">Adenosylcobinamide-phosphate guanylyltransferase</fullName>
    </alternativeName>
</protein>
<keyword evidence="12 19" id="KW-0547">Nucleotide-binding</keyword>
<evidence type="ECO:0000256" key="8">
    <source>
        <dbReference type="ARBA" id="ARBA00012016"/>
    </source>
</evidence>
<keyword evidence="21" id="KW-1185">Reference proteome</keyword>
<evidence type="ECO:0000256" key="17">
    <source>
        <dbReference type="ARBA" id="ARBA00030571"/>
    </source>
</evidence>
<evidence type="ECO:0000256" key="10">
    <source>
        <dbReference type="ARBA" id="ARBA00022573"/>
    </source>
</evidence>
<evidence type="ECO:0000256" key="2">
    <source>
        <dbReference type="ARBA" id="ARBA00000711"/>
    </source>
</evidence>
<dbReference type="GO" id="GO:0009236">
    <property type="term" value="P:cobalamin biosynthetic process"/>
    <property type="evidence" value="ECO:0007669"/>
    <property type="project" value="UniProtKB-UniPathway"/>
</dbReference>
<sequence length="193" mass="21205">MLSEIVLVIGGTRSGKSRFAEKLAARSGKNVVYLATAGIHDDEMAQRVKEHRLRRPEAWRTVEETHNLTGVLSTLPPGTVVLIDCITLWMSNLLLDENMPRPGAGGLEKENHITTEAREIVHVARDKNLHLIMVSNEVGCGLVPEYELGRSYRDIAGRVNQLLAELADRVFYIVAGLPLELKSMASGGAQRGV</sequence>
<comment type="pathway">
    <text evidence="6">Cofactor biosynthesis; adenosylcobalamin biosynthesis; adenosylcobalamin from cob(II)yrinate a,c-diamide: step 5/7.</text>
</comment>
<feature type="binding site" evidence="19">
    <location>
        <position position="84"/>
    </location>
    <ligand>
        <name>GTP</name>
        <dbReference type="ChEBI" id="CHEBI:37565"/>
    </ligand>
</feature>
<comment type="pathway">
    <text evidence="5">Cofactor biosynthesis; adenosylcobalamin biosynthesis; adenosylcobalamin from cob(II)yrinate a,c-diamide: step 6/7.</text>
</comment>
<name>A0A5S4ZYK5_9FIRM</name>
<evidence type="ECO:0000256" key="16">
    <source>
        <dbReference type="ARBA" id="ARBA00029570"/>
    </source>
</evidence>
<reference evidence="20 21" key="1">
    <citation type="submission" date="2019-07" db="EMBL/GenBank/DDBJ databases">
        <title>Genomic Encyclopedia of Type Strains, Phase I: the one thousand microbial genomes (KMG-I) project.</title>
        <authorList>
            <person name="Kyrpides N."/>
        </authorList>
    </citation>
    <scope>NUCLEOTIDE SEQUENCE [LARGE SCALE GENOMIC DNA]</scope>
    <source>
        <strain evidence="20 21">DSM 6562</strain>
    </source>
</reference>
<evidence type="ECO:0000256" key="11">
    <source>
        <dbReference type="ARBA" id="ARBA00022679"/>
    </source>
</evidence>
<dbReference type="GO" id="GO:0043752">
    <property type="term" value="F:adenosylcobinamide kinase activity"/>
    <property type="evidence" value="ECO:0007669"/>
    <property type="project" value="UniProtKB-EC"/>
</dbReference>
<organism evidence="20 21">
    <name type="scientific">Desulfallas thermosapovorans DSM 6562</name>
    <dbReference type="NCBI Taxonomy" id="1121431"/>
    <lineage>
        <taxon>Bacteria</taxon>
        <taxon>Bacillati</taxon>
        <taxon>Bacillota</taxon>
        <taxon>Clostridia</taxon>
        <taxon>Eubacteriales</taxon>
        <taxon>Desulfallaceae</taxon>
        <taxon>Desulfallas</taxon>
    </lineage>
</organism>
<evidence type="ECO:0000256" key="19">
    <source>
        <dbReference type="PIRSR" id="PIRSR006135-2"/>
    </source>
</evidence>
<evidence type="ECO:0000256" key="3">
    <source>
        <dbReference type="ARBA" id="ARBA00001522"/>
    </source>
</evidence>
<feature type="binding site" evidence="19">
    <location>
        <begin position="10"/>
        <end position="17"/>
    </location>
    <ligand>
        <name>GTP</name>
        <dbReference type="ChEBI" id="CHEBI:37565"/>
    </ligand>
</feature>
<keyword evidence="20" id="KW-0548">Nucleotidyltransferase</keyword>
<dbReference type="PANTHER" id="PTHR34848">
    <property type="match status" value="1"/>
</dbReference>
<evidence type="ECO:0000256" key="7">
    <source>
        <dbReference type="ARBA" id="ARBA00007490"/>
    </source>
</evidence>
<dbReference type="GO" id="GO:0005524">
    <property type="term" value="F:ATP binding"/>
    <property type="evidence" value="ECO:0007669"/>
    <property type="project" value="UniProtKB-KW"/>
</dbReference>
<evidence type="ECO:0000256" key="5">
    <source>
        <dbReference type="ARBA" id="ARBA00004692"/>
    </source>
</evidence>